<reference evidence="2 3" key="1">
    <citation type="submission" date="2022-05" db="EMBL/GenBank/DDBJ databases">
        <authorList>
            <person name="Park J.-S."/>
        </authorList>
    </citation>
    <scope>NUCLEOTIDE SEQUENCE [LARGE SCALE GENOMIC DNA]</scope>
    <source>
        <strain evidence="2 3">2012CJ35-5</strain>
    </source>
</reference>
<sequence>MSRKKRNKELYKKGFISDEALKAIDLEMYRILVDKNRKELEAAKKQFEEALAEARKKRMLLLLIFFQLLLNYF</sequence>
<evidence type="ECO:0000256" key="1">
    <source>
        <dbReference type="SAM" id="Coils"/>
    </source>
</evidence>
<name>A0ABT0PTY6_9FLAO</name>
<protein>
    <submittedName>
        <fullName evidence="2">Uncharacterized protein</fullName>
    </submittedName>
</protein>
<dbReference type="RefSeq" id="WP_249657928.1">
    <property type="nucleotide sequence ID" value="NZ_JAMFMA010000003.1"/>
</dbReference>
<feature type="coiled-coil region" evidence="1">
    <location>
        <begin position="26"/>
        <end position="60"/>
    </location>
</feature>
<evidence type="ECO:0000313" key="3">
    <source>
        <dbReference type="Proteomes" id="UP001203607"/>
    </source>
</evidence>
<keyword evidence="3" id="KW-1185">Reference proteome</keyword>
<accession>A0ABT0PTY6</accession>
<organism evidence="2 3">
    <name type="scientific">Flagellimonas spongiicola</name>
    <dbReference type="NCBI Taxonomy" id="2942208"/>
    <lineage>
        <taxon>Bacteria</taxon>
        <taxon>Pseudomonadati</taxon>
        <taxon>Bacteroidota</taxon>
        <taxon>Flavobacteriia</taxon>
        <taxon>Flavobacteriales</taxon>
        <taxon>Flavobacteriaceae</taxon>
        <taxon>Flagellimonas</taxon>
    </lineage>
</organism>
<proteinExistence type="predicted"/>
<comment type="caution">
    <text evidence="2">The sequence shown here is derived from an EMBL/GenBank/DDBJ whole genome shotgun (WGS) entry which is preliminary data.</text>
</comment>
<gene>
    <name evidence="2" type="ORF">M3P19_12030</name>
</gene>
<evidence type="ECO:0000313" key="2">
    <source>
        <dbReference type="EMBL" id="MCL6274741.1"/>
    </source>
</evidence>
<keyword evidence="1" id="KW-0175">Coiled coil</keyword>
<dbReference type="Proteomes" id="UP001203607">
    <property type="component" value="Unassembled WGS sequence"/>
</dbReference>
<dbReference type="EMBL" id="JAMFMA010000003">
    <property type="protein sequence ID" value="MCL6274741.1"/>
    <property type="molecule type" value="Genomic_DNA"/>
</dbReference>